<sequence>MDDKHLKTLANDLLFEPSEEVLSLAKKLLMQIDSGLRELDAIDLSSWKALSHINEKPLSFKDLRKDEINKDFYLNKNDILRNAANRDEEFVIIKKVINEE</sequence>
<dbReference type="EMBL" id="CP051480">
    <property type="protein sequence ID" value="QJG66512.1"/>
    <property type="molecule type" value="Genomic_DNA"/>
</dbReference>
<dbReference type="GO" id="GO:0006450">
    <property type="term" value="P:regulation of translational fidelity"/>
    <property type="evidence" value="ECO:0007669"/>
    <property type="project" value="InterPro"/>
</dbReference>
<dbReference type="AlphaFoldDB" id="A0A858U273"/>
<keyword evidence="2" id="KW-1185">Reference proteome</keyword>
<dbReference type="SUPFAM" id="SSF141000">
    <property type="entry name" value="Glu-tRNAGln amidotransferase C subunit"/>
    <property type="match status" value="1"/>
</dbReference>
<accession>A0A858U273</accession>
<reference evidence="1 2" key="1">
    <citation type="submission" date="2020-04" db="EMBL/GenBank/DDBJ databases">
        <title>Novel Mycoplasma species detected in Phocoena phocoena (harbor porpoise) from the USA.</title>
        <authorList>
            <person name="Volokhov D.V."/>
        </authorList>
    </citation>
    <scope>NUCLEOTIDE SEQUENCE [LARGE SCALE GENOMIC DNA]</scope>
    <source>
        <strain evidence="1 2">C264-NAS</strain>
    </source>
</reference>
<proteinExistence type="predicted"/>
<protein>
    <submittedName>
        <fullName evidence="1">Glutamyl-tRNA amidotransferase</fullName>
    </submittedName>
</protein>
<dbReference type="InterPro" id="IPR036113">
    <property type="entry name" value="Asp/Glu-ADT_sf_sub_c"/>
</dbReference>
<dbReference type="KEGG" id="mphn:HGG64_02255"/>
<dbReference type="RefSeq" id="WP_169580335.1">
    <property type="nucleotide sequence ID" value="NZ_CP051480.1"/>
</dbReference>
<gene>
    <name evidence="1" type="ORF">HGG64_02255</name>
</gene>
<organism evidence="1 2">
    <name type="scientific">Mycoplasma phocoeninasale</name>
    <dbReference type="NCBI Taxonomy" id="2726117"/>
    <lineage>
        <taxon>Bacteria</taxon>
        <taxon>Bacillati</taxon>
        <taxon>Mycoplasmatota</taxon>
        <taxon>Mollicutes</taxon>
        <taxon>Mycoplasmataceae</taxon>
        <taxon>Mycoplasma</taxon>
    </lineage>
</organism>
<evidence type="ECO:0000313" key="1">
    <source>
        <dbReference type="EMBL" id="QJG66512.1"/>
    </source>
</evidence>
<keyword evidence="1" id="KW-0808">Transferase</keyword>
<name>A0A858U273_9MOLU</name>
<dbReference type="Proteomes" id="UP000501728">
    <property type="component" value="Chromosome"/>
</dbReference>
<dbReference type="GO" id="GO:0016740">
    <property type="term" value="F:transferase activity"/>
    <property type="evidence" value="ECO:0007669"/>
    <property type="project" value="UniProtKB-KW"/>
</dbReference>
<evidence type="ECO:0000313" key="2">
    <source>
        <dbReference type="Proteomes" id="UP000501728"/>
    </source>
</evidence>